<accession>A0A9D4QF30</accession>
<evidence type="ECO:0000313" key="3">
    <source>
        <dbReference type="Proteomes" id="UP000821837"/>
    </source>
</evidence>
<proteinExistence type="predicted"/>
<gene>
    <name evidence="2" type="ORF">HPB52_018123</name>
</gene>
<dbReference type="EMBL" id="JABSTV010001246">
    <property type="protein sequence ID" value="KAH7976687.1"/>
    <property type="molecule type" value="Genomic_DNA"/>
</dbReference>
<protein>
    <submittedName>
        <fullName evidence="2">Uncharacterized protein</fullName>
    </submittedName>
</protein>
<feature type="region of interest" description="Disordered" evidence="1">
    <location>
        <begin position="168"/>
        <end position="199"/>
    </location>
</feature>
<dbReference type="Proteomes" id="UP000821837">
    <property type="component" value="Chromosome 10"/>
</dbReference>
<comment type="caution">
    <text evidence="2">The sequence shown here is derived from an EMBL/GenBank/DDBJ whole genome shotgun (WGS) entry which is preliminary data.</text>
</comment>
<dbReference type="AlphaFoldDB" id="A0A9D4QF30"/>
<keyword evidence="3" id="KW-1185">Reference proteome</keyword>
<organism evidence="2 3">
    <name type="scientific">Rhipicephalus sanguineus</name>
    <name type="common">Brown dog tick</name>
    <name type="synonym">Ixodes sanguineus</name>
    <dbReference type="NCBI Taxonomy" id="34632"/>
    <lineage>
        <taxon>Eukaryota</taxon>
        <taxon>Metazoa</taxon>
        <taxon>Ecdysozoa</taxon>
        <taxon>Arthropoda</taxon>
        <taxon>Chelicerata</taxon>
        <taxon>Arachnida</taxon>
        <taxon>Acari</taxon>
        <taxon>Parasitiformes</taxon>
        <taxon>Ixodida</taxon>
        <taxon>Ixodoidea</taxon>
        <taxon>Ixodidae</taxon>
        <taxon>Rhipicephalinae</taxon>
        <taxon>Rhipicephalus</taxon>
        <taxon>Rhipicephalus</taxon>
    </lineage>
</organism>
<dbReference type="VEuPathDB" id="VectorBase:RSAN_047461"/>
<feature type="compositionally biased region" description="Polar residues" evidence="1">
    <location>
        <begin position="179"/>
        <end position="199"/>
    </location>
</feature>
<evidence type="ECO:0000313" key="2">
    <source>
        <dbReference type="EMBL" id="KAH7976687.1"/>
    </source>
</evidence>
<evidence type="ECO:0000256" key="1">
    <source>
        <dbReference type="SAM" id="MobiDB-lite"/>
    </source>
</evidence>
<name>A0A9D4QF30_RHISA</name>
<reference evidence="2" key="2">
    <citation type="submission" date="2021-09" db="EMBL/GenBank/DDBJ databases">
        <authorList>
            <person name="Jia N."/>
            <person name="Wang J."/>
            <person name="Shi W."/>
            <person name="Du L."/>
            <person name="Sun Y."/>
            <person name="Zhan W."/>
            <person name="Jiang J."/>
            <person name="Wang Q."/>
            <person name="Zhang B."/>
            <person name="Ji P."/>
            <person name="Sakyi L.B."/>
            <person name="Cui X."/>
            <person name="Yuan T."/>
            <person name="Jiang B."/>
            <person name="Yang W."/>
            <person name="Lam T.T.-Y."/>
            <person name="Chang Q."/>
            <person name="Ding S."/>
            <person name="Wang X."/>
            <person name="Zhu J."/>
            <person name="Ruan X."/>
            <person name="Zhao L."/>
            <person name="Wei J."/>
            <person name="Que T."/>
            <person name="Du C."/>
            <person name="Cheng J."/>
            <person name="Dai P."/>
            <person name="Han X."/>
            <person name="Huang E."/>
            <person name="Gao Y."/>
            <person name="Liu J."/>
            <person name="Shao H."/>
            <person name="Ye R."/>
            <person name="Li L."/>
            <person name="Wei W."/>
            <person name="Wang X."/>
            <person name="Wang C."/>
            <person name="Huo Q."/>
            <person name="Li W."/>
            <person name="Guo W."/>
            <person name="Chen H."/>
            <person name="Chen S."/>
            <person name="Zhou L."/>
            <person name="Zhou L."/>
            <person name="Ni X."/>
            <person name="Tian J."/>
            <person name="Zhou Y."/>
            <person name="Sheng Y."/>
            <person name="Liu T."/>
            <person name="Pan Y."/>
            <person name="Xia L."/>
            <person name="Li J."/>
            <person name="Zhao F."/>
            <person name="Cao W."/>
        </authorList>
    </citation>
    <scope>NUCLEOTIDE SEQUENCE</scope>
    <source>
        <strain evidence="2">Rsan-2018</strain>
        <tissue evidence="2">Larvae</tissue>
    </source>
</reference>
<reference evidence="2" key="1">
    <citation type="journal article" date="2020" name="Cell">
        <title>Large-Scale Comparative Analyses of Tick Genomes Elucidate Their Genetic Diversity and Vector Capacities.</title>
        <authorList>
            <consortium name="Tick Genome and Microbiome Consortium (TIGMIC)"/>
            <person name="Jia N."/>
            <person name="Wang J."/>
            <person name="Shi W."/>
            <person name="Du L."/>
            <person name="Sun Y."/>
            <person name="Zhan W."/>
            <person name="Jiang J.F."/>
            <person name="Wang Q."/>
            <person name="Zhang B."/>
            <person name="Ji P."/>
            <person name="Bell-Sakyi L."/>
            <person name="Cui X.M."/>
            <person name="Yuan T.T."/>
            <person name="Jiang B.G."/>
            <person name="Yang W.F."/>
            <person name="Lam T.T."/>
            <person name="Chang Q.C."/>
            <person name="Ding S.J."/>
            <person name="Wang X.J."/>
            <person name="Zhu J.G."/>
            <person name="Ruan X.D."/>
            <person name="Zhao L."/>
            <person name="Wei J.T."/>
            <person name="Ye R.Z."/>
            <person name="Que T.C."/>
            <person name="Du C.H."/>
            <person name="Zhou Y.H."/>
            <person name="Cheng J.X."/>
            <person name="Dai P.F."/>
            <person name="Guo W.B."/>
            <person name="Han X.H."/>
            <person name="Huang E.J."/>
            <person name="Li L.F."/>
            <person name="Wei W."/>
            <person name="Gao Y.C."/>
            <person name="Liu J.Z."/>
            <person name="Shao H.Z."/>
            <person name="Wang X."/>
            <person name="Wang C.C."/>
            <person name="Yang T.C."/>
            <person name="Huo Q.B."/>
            <person name="Li W."/>
            <person name="Chen H.Y."/>
            <person name="Chen S.E."/>
            <person name="Zhou L.G."/>
            <person name="Ni X.B."/>
            <person name="Tian J.H."/>
            <person name="Sheng Y."/>
            <person name="Liu T."/>
            <person name="Pan Y.S."/>
            <person name="Xia L.Y."/>
            <person name="Li J."/>
            <person name="Zhao F."/>
            <person name="Cao W.C."/>
        </authorList>
    </citation>
    <scope>NUCLEOTIDE SEQUENCE</scope>
    <source>
        <strain evidence="2">Rsan-2018</strain>
    </source>
</reference>
<sequence>MTQHYRLAGAAGRPPTCEAPDPWVTLHGVQIPKVASLRVLGSHLHPDGSGAATLPRLQHTIIQLTHLTSEVDKLNVLIRKATKLDMGLPPMASATRRLIMGVHNTWQELVEAQRTSQFERLRLTSTGRSVLPRLGYGERYICEGGPQSEASPKCRVICIPSIIGHDGPLESTRSEDDASTIQTPVTSTRLNTRAKTPTL</sequence>